<evidence type="ECO:0000313" key="2">
    <source>
        <dbReference type="Proteomes" id="UP000663848"/>
    </source>
</evidence>
<dbReference type="Pfam" id="PF00071">
    <property type="entry name" value="Ras"/>
    <property type="match status" value="1"/>
</dbReference>
<dbReference type="InterPro" id="IPR027417">
    <property type="entry name" value="P-loop_NTPase"/>
</dbReference>
<name>A0A822BT01_9BILA</name>
<dbReference type="SUPFAM" id="SSF52540">
    <property type="entry name" value="P-loop containing nucleoside triphosphate hydrolases"/>
    <property type="match status" value="1"/>
</dbReference>
<accession>A0A822BT01</accession>
<protein>
    <submittedName>
        <fullName evidence="1">Uncharacterized protein</fullName>
    </submittedName>
</protein>
<organism evidence="1 2">
    <name type="scientific">Rotaria socialis</name>
    <dbReference type="NCBI Taxonomy" id="392032"/>
    <lineage>
        <taxon>Eukaryota</taxon>
        <taxon>Metazoa</taxon>
        <taxon>Spiralia</taxon>
        <taxon>Gnathifera</taxon>
        <taxon>Rotifera</taxon>
        <taxon>Eurotatoria</taxon>
        <taxon>Bdelloidea</taxon>
        <taxon>Philodinida</taxon>
        <taxon>Philodinidae</taxon>
        <taxon>Rotaria</taxon>
    </lineage>
</organism>
<proteinExistence type="predicted"/>
<sequence>MTELLRLLGVDFREKTLEIDDEVFKLQIWDTAGQ</sequence>
<comment type="caution">
    <text evidence="1">The sequence shown here is derived from an EMBL/GenBank/DDBJ whole genome shotgun (WGS) entry which is preliminary data.</text>
</comment>
<dbReference type="EMBL" id="CAJOBR010040811">
    <property type="protein sequence ID" value="CAF5025624.1"/>
    <property type="molecule type" value="Genomic_DNA"/>
</dbReference>
<dbReference type="Proteomes" id="UP000663848">
    <property type="component" value="Unassembled WGS sequence"/>
</dbReference>
<dbReference type="GO" id="GO:0005525">
    <property type="term" value="F:GTP binding"/>
    <property type="evidence" value="ECO:0007669"/>
    <property type="project" value="InterPro"/>
</dbReference>
<dbReference type="Gene3D" id="3.40.50.300">
    <property type="entry name" value="P-loop containing nucleotide triphosphate hydrolases"/>
    <property type="match status" value="1"/>
</dbReference>
<reference evidence="1" key="1">
    <citation type="submission" date="2021-02" db="EMBL/GenBank/DDBJ databases">
        <authorList>
            <person name="Nowell W R."/>
        </authorList>
    </citation>
    <scope>NUCLEOTIDE SEQUENCE</scope>
</reference>
<evidence type="ECO:0000313" key="1">
    <source>
        <dbReference type="EMBL" id="CAF5025624.1"/>
    </source>
</evidence>
<dbReference type="GO" id="GO:0003924">
    <property type="term" value="F:GTPase activity"/>
    <property type="evidence" value="ECO:0007669"/>
    <property type="project" value="InterPro"/>
</dbReference>
<dbReference type="InterPro" id="IPR001806">
    <property type="entry name" value="Small_GTPase"/>
</dbReference>
<dbReference type="AlphaFoldDB" id="A0A822BT01"/>
<gene>
    <name evidence="1" type="ORF">QYT958_LOCUS40284</name>
</gene>
<feature type="non-terminal residue" evidence="1">
    <location>
        <position position="1"/>
    </location>
</feature>